<organism evidence="2 3">
    <name type="scientific">Streptomyces vastus</name>
    <dbReference type="NCBI Taxonomy" id="285451"/>
    <lineage>
        <taxon>Bacteria</taxon>
        <taxon>Bacillati</taxon>
        <taxon>Actinomycetota</taxon>
        <taxon>Actinomycetes</taxon>
        <taxon>Kitasatosporales</taxon>
        <taxon>Streptomycetaceae</taxon>
        <taxon>Streptomyces</taxon>
    </lineage>
</organism>
<accession>A0ABP6E3G7</accession>
<evidence type="ECO:0000256" key="1">
    <source>
        <dbReference type="SAM" id="MobiDB-lite"/>
    </source>
</evidence>
<comment type="caution">
    <text evidence="2">The sequence shown here is derived from an EMBL/GenBank/DDBJ whole genome shotgun (WGS) entry which is preliminary data.</text>
</comment>
<protein>
    <submittedName>
        <fullName evidence="2">Uncharacterized protein</fullName>
    </submittedName>
</protein>
<evidence type="ECO:0000313" key="2">
    <source>
        <dbReference type="EMBL" id="GAA2657816.1"/>
    </source>
</evidence>
<feature type="region of interest" description="Disordered" evidence="1">
    <location>
        <begin position="1"/>
        <end position="40"/>
    </location>
</feature>
<proteinExistence type="predicted"/>
<reference evidence="3" key="1">
    <citation type="journal article" date="2019" name="Int. J. Syst. Evol. Microbiol.">
        <title>The Global Catalogue of Microorganisms (GCM) 10K type strain sequencing project: providing services to taxonomists for standard genome sequencing and annotation.</title>
        <authorList>
            <consortium name="The Broad Institute Genomics Platform"/>
            <consortium name="The Broad Institute Genome Sequencing Center for Infectious Disease"/>
            <person name="Wu L."/>
            <person name="Ma J."/>
        </authorList>
    </citation>
    <scope>NUCLEOTIDE SEQUENCE [LARGE SCALE GENOMIC DNA]</scope>
    <source>
        <strain evidence="3">JCM 4524</strain>
    </source>
</reference>
<sequence length="68" mass="7463">MHTPVNQSRRYRAAVVPSDPSPIRASHGRIPTSDDERPLPICSTPRAVDDRHAVTDVKSLLLHLAGLD</sequence>
<keyword evidence="3" id="KW-1185">Reference proteome</keyword>
<name>A0ABP6E3G7_9ACTN</name>
<dbReference type="EMBL" id="BAAASJ010000115">
    <property type="protein sequence ID" value="GAA2657816.1"/>
    <property type="molecule type" value="Genomic_DNA"/>
</dbReference>
<dbReference type="Proteomes" id="UP001500151">
    <property type="component" value="Unassembled WGS sequence"/>
</dbReference>
<evidence type="ECO:0000313" key="3">
    <source>
        <dbReference type="Proteomes" id="UP001500151"/>
    </source>
</evidence>
<gene>
    <name evidence="2" type="ORF">GCM10010307_72960</name>
</gene>